<dbReference type="GO" id="GO:0008270">
    <property type="term" value="F:zinc ion binding"/>
    <property type="evidence" value="ECO:0007669"/>
    <property type="project" value="InterPro"/>
</dbReference>
<dbReference type="InterPro" id="IPR001878">
    <property type="entry name" value="Znf_CCHC"/>
</dbReference>
<dbReference type="InterPro" id="IPR051373">
    <property type="entry name" value="Lin-28_RNA-binding"/>
</dbReference>
<dbReference type="PROSITE" id="PS00352">
    <property type="entry name" value="CSD_1"/>
    <property type="match status" value="1"/>
</dbReference>
<dbReference type="SMART" id="SM00343">
    <property type="entry name" value="ZnF_C2HC"/>
    <property type="match status" value="2"/>
</dbReference>
<sequence>MHVASYKSQALISLLLLEIGCTLIFLVDVIRCVAYDYRAQPPPAMTASGTQDDVNQPPKQEQVEEAIVKTEPPESNDNGNEHSEGQNGQRSDRKTGSCKWFNVLKGFGFIVLDGTNEDVFVHQSELQMEGFRSLEEGERVAFYVRTRNSGQRAGALEAFEVGPEDPSKTLKGSSIRPLGAKKDRMIRCYKCGRFGNHMAQRCRKVESDQKVCYGCGATDHLFSACPKVTHRAKRDANEGDSRQEVETAH</sequence>
<dbReference type="GO" id="GO:0019899">
    <property type="term" value="F:enzyme binding"/>
    <property type="evidence" value="ECO:0007669"/>
    <property type="project" value="UniProtKB-ARBA"/>
</dbReference>
<dbReference type="Gene3D" id="2.40.50.140">
    <property type="entry name" value="Nucleic acid-binding proteins"/>
    <property type="match status" value="1"/>
</dbReference>
<dbReference type="SUPFAM" id="SSF57756">
    <property type="entry name" value="Retrovirus zinc finger-like domains"/>
    <property type="match status" value="1"/>
</dbReference>
<evidence type="ECO:0000259" key="6">
    <source>
        <dbReference type="PROSITE" id="PS51857"/>
    </source>
</evidence>
<feature type="domain" description="CSD" evidence="6">
    <location>
        <begin position="93"/>
        <end position="163"/>
    </location>
</feature>
<dbReference type="Proteomes" id="UP001176961">
    <property type="component" value="Unassembled WGS sequence"/>
</dbReference>
<dbReference type="InterPro" id="IPR036875">
    <property type="entry name" value="Znf_CCHC_sf"/>
</dbReference>
<dbReference type="GO" id="GO:0003729">
    <property type="term" value="F:mRNA binding"/>
    <property type="evidence" value="ECO:0007669"/>
    <property type="project" value="TreeGrafter"/>
</dbReference>
<dbReference type="EMBL" id="CATQJL010000223">
    <property type="protein sequence ID" value="CAJ0599438.1"/>
    <property type="molecule type" value="Genomic_DNA"/>
</dbReference>
<dbReference type="PRINTS" id="PR00050">
    <property type="entry name" value="COLDSHOCK"/>
</dbReference>
<evidence type="ECO:0000256" key="1">
    <source>
        <dbReference type="ARBA" id="ARBA00004496"/>
    </source>
</evidence>
<dbReference type="InterPro" id="IPR011129">
    <property type="entry name" value="CSD"/>
</dbReference>
<dbReference type="PANTHER" id="PTHR46109:SF1">
    <property type="entry name" value="PROTEIN LIN-28 HOMOLOG"/>
    <property type="match status" value="1"/>
</dbReference>
<proteinExistence type="inferred from homology"/>
<dbReference type="CDD" id="cd04458">
    <property type="entry name" value="CSP_CDS"/>
    <property type="match status" value="1"/>
</dbReference>
<dbReference type="AlphaFoldDB" id="A0AA36GWM4"/>
<reference evidence="7" key="1">
    <citation type="submission" date="2023-07" db="EMBL/GenBank/DDBJ databases">
        <authorList>
            <consortium name="CYATHOMIX"/>
        </authorList>
    </citation>
    <scope>NUCLEOTIDE SEQUENCE</scope>
    <source>
        <strain evidence="7">N/A</strain>
    </source>
</reference>
<evidence type="ECO:0000313" key="8">
    <source>
        <dbReference type="Proteomes" id="UP001176961"/>
    </source>
</evidence>
<evidence type="ECO:0000256" key="3">
    <source>
        <dbReference type="ARBA" id="ARBA00022490"/>
    </source>
</evidence>
<organism evidence="7 8">
    <name type="scientific">Cylicocyclus nassatus</name>
    <name type="common">Nematode worm</name>
    <dbReference type="NCBI Taxonomy" id="53992"/>
    <lineage>
        <taxon>Eukaryota</taxon>
        <taxon>Metazoa</taxon>
        <taxon>Ecdysozoa</taxon>
        <taxon>Nematoda</taxon>
        <taxon>Chromadorea</taxon>
        <taxon>Rhabditida</taxon>
        <taxon>Rhabditina</taxon>
        <taxon>Rhabditomorpha</taxon>
        <taxon>Strongyloidea</taxon>
        <taxon>Strongylidae</taxon>
        <taxon>Cylicocyclus</taxon>
    </lineage>
</organism>
<accession>A0AA36GWM4</accession>
<feature type="region of interest" description="Disordered" evidence="4">
    <location>
        <begin position="43"/>
        <end position="94"/>
    </location>
</feature>
<evidence type="ECO:0000256" key="4">
    <source>
        <dbReference type="SAM" id="MobiDB-lite"/>
    </source>
</evidence>
<keyword evidence="5" id="KW-0812">Transmembrane</keyword>
<dbReference type="PANTHER" id="PTHR46109">
    <property type="entry name" value="PROTEIN LIN-28"/>
    <property type="match status" value="1"/>
</dbReference>
<dbReference type="GO" id="GO:0005634">
    <property type="term" value="C:nucleus"/>
    <property type="evidence" value="ECO:0007669"/>
    <property type="project" value="TreeGrafter"/>
</dbReference>
<feature type="transmembrane region" description="Helical" evidence="5">
    <location>
        <begin position="12"/>
        <end position="30"/>
    </location>
</feature>
<keyword evidence="8" id="KW-1185">Reference proteome</keyword>
<comment type="similarity">
    <text evidence="2">Belongs to the lin-28 family.</text>
</comment>
<dbReference type="Pfam" id="PF00313">
    <property type="entry name" value="CSD"/>
    <property type="match status" value="1"/>
</dbReference>
<keyword evidence="5" id="KW-1133">Transmembrane helix</keyword>
<dbReference type="InterPro" id="IPR019844">
    <property type="entry name" value="CSD_CS"/>
</dbReference>
<evidence type="ECO:0000256" key="5">
    <source>
        <dbReference type="SAM" id="Phobius"/>
    </source>
</evidence>
<dbReference type="InterPro" id="IPR012340">
    <property type="entry name" value="NA-bd_OB-fold"/>
</dbReference>
<comment type="subcellular location">
    <subcellularLocation>
        <location evidence="1">Cytoplasm</location>
    </subcellularLocation>
</comment>
<evidence type="ECO:0000256" key="2">
    <source>
        <dbReference type="ARBA" id="ARBA00008840"/>
    </source>
</evidence>
<feature type="compositionally biased region" description="Polar residues" evidence="4">
    <location>
        <begin position="47"/>
        <end position="59"/>
    </location>
</feature>
<gene>
    <name evidence="7" type="ORF">CYNAS_LOCUS11421</name>
</gene>
<feature type="compositionally biased region" description="Basic and acidic residues" evidence="4">
    <location>
        <begin position="79"/>
        <end position="94"/>
    </location>
</feature>
<dbReference type="SUPFAM" id="SSF50249">
    <property type="entry name" value="Nucleic acid-binding proteins"/>
    <property type="match status" value="1"/>
</dbReference>
<keyword evidence="5" id="KW-0472">Membrane</keyword>
<evidence type="ECO:0000313" key="7">
    <source>
        <dbReference type="EMBL" id="CAJ0599438.1"/>
    </source>
</evidence>
<dbReference type="PROSITE" id="PS51857">
    <property type="entry name" value="CSD_2"/>
    <property type="match status" value="1"/>
</dbReference>
<dbReference type="GO" id="GO:0005737">
    <property type="term" value="C:cytoplasm"/>
    <property type="evidence" value="ECO:0007669"/>
    <property type="project" value="UniProtKB-SubCell"/>
</dbReference>
<comment type="caution">
    <text evidence="7">The sequence shown here is derived from an EMBL/GenBank/DDBJ whole genome shotgun (WGS) entry which is preliminary data.</text>
</comment>
<name>A0AA36GWM4_CYLNA</name>
<dbReference type="Gene3D" id="4.10.60.10">
    <property type="entry name" value="Zinc finger, CCHC-type"/>
    <property type="match status" value="1"/>
</dbReference>
<dbReference type="SMART" id="SM00357">
    <property type="entry name" value="CSP"/>
    <property type="match status" value="1"/>
</dbReference>
<keyword evidence="3" id="KW-0963">Cytoplasm</keyword>
<dbReference type="InterPro" id="IPR002059">
    <property type="entry name" value="CSP_DNA-bd"/>
</dbReference>
<protein>
    <recommendedName>
        <fullName evidence="6">CSD domain-containing protein</fullName>
    </recommendedName>
</protein>
<dbReference type="GO" id="GO:0031054">
    <property type="term" value="P:pre-miRNA processing"/>
    <property type="evidence" value="ECO:0007669"/>
    <property type="project" value="TreeGrafter"/>
</dbReference>